<feature type="signal peptide" evidence="2">
    <location>
        <begin position="1"/>
        <end position="16"/>
    </location>
</feature>
<accession>A0AAJ6QSR3</accession>
<reference evidence="4" key="1">
    <citation type="submission" date="2025-08" db="UniProtKB">
        <authorList>
            <consortium name="RefSeq"/>
        </authorList>
    </citation>
    <scope>IDENTIFICATION</scope>
</reference>
<evidence type="ECO:0000313" key="4">
    <source>
        <dbReference type="RefSeq" id="XP_003742669.1"/>
    </source>
</evidence>
<protein>
    <submittedName>
        <fullName evidence="4">Uncharacterized protein LOC100898836</fullName>
    </submittedName>
</protein>
<keyword evidence="2" id="KW-0732">Signal</keyword>
<name>A0AAJ6QSR3_9ACAR</name>
<gene>
    <name evidence="4" type="primary">LOC100898836</name>
</gene>
<dbReference type="Proteomes" id="UP000694867">
    <property type="component" value="Unplaced"/>
</dbReference>
<feature type="region of interest" description="Disordered" evidence="1">
    <location>
        <begin position="127"/>
        <end position="224"/>
    </location>
</feature>
<evidence type="ECO:0000313" key="3">
    <source>
        <dbReference type="Proteomes" id="UP000694867"/>
    </source>
</evidence>
<dbReference type="KEGG" id="goe:100898836"/>
<feature type="compositionally biased region" description="Basic and acidic residues" evidence="1">
    <location>
        <begin position="127"/>
        <end position="136"/>
    </location>
</feature>
<dbReference type="AlphaFoldDB" id="A0AAJ6QSR3"/>
<dbReference type="GeneID" id="100898836"/>
<evidence type="ECO:0000256" key="1">
    <source>
        <dbReference type="SAM" id="MobiDB-lite"/>
    </source>
</evidence>
<evidence type="ECO:0000256" key="2">
    <source>
        <dbReference type="SAM" id="SignalP"/>
    </source>
</evidence>
<proteinExistence type="predicted"/>
<feature type="compositionally biased region" description="Low complexity" evidence="1">
    <location>
        <begin position="189"/>
        <end position="198"/>
    </location>
</feature>
<sequence>MRLVILLCALVGVVLGATQMQKGTPVKQRKPSLPKKYLIEEGGYVKHRKMRSVGILGQYEMLNRHRQGRQSPGLRNGGGYLYNRPIYTPSDHLDARPALPLAEVESHPLSNFPAHYSGDLEDVPKDVKKEEKKADESAPATVPPKKDMDAKKKEEAPMKKTEAPKSEASARDKSEPQLVTKAQAPQQIKTTPKPATEATPKKKEEKIQITQQETVSGKPPVAVE</sequence>
<dbReference type="RefSeq" id="XP_003742669.1">
    <property type="nucleotide sequence ID" value="XM_003742621.2"/>
</dbReference>
<keyword evidence="3" id="KW-1185">Reference proteome</keyword>
<feature type="compositionally biased region" description="Basic and acidic residues" evidence="1">
    <location>
        <begin position="144"/>
        <end position="175"/>
    </location>
</feature>
<organism evidence="3 4">
    <name type="scientific">Galendromus occidentalis</name>
    <name type="common">western predatory mite</name>
    <dbReference type="NCBI Taxonomy" id="34638"/>
    <lineage>
        <taxon>Eukaryota</taxon>
        <taxon>Metazoa</taxon>
        <taxon>Ecdysozoa</taxon>
        <taxon>Arthropoda</taxon>
        <taxon>Chelicerata</taxon>
        <taxon>Arachnida</taxon>
        <taxon>Acari</taxon>
        <taxon>Parasitiformes</taxon>
        <taxon>Mesostigmata</taxon>
        <taxon>Gamasina</taxon>
        <taxon>Phytoseioidea</taxon>
        <taxon>Phytoseiidae</taxon>
        <taxon>Typhlodrominae</taxon>
        <taxon>Galendromus</taxon>
    </lineage>
</organism>
<feature type="chain" id="PRO_5042473720" evidence="2">
    <location>
        <begin position="17"/>
        <end position="224"/>
    </location>
</feature>